<dbReference type="Pfam" id="PF00563">
    <property type="entry name" value="EAL"/>
    <property type="match status" value="1"/>
</dbReference>
<protein>
    <submittedName>
        <fullName evidence="1">Protein containing diguanylatecyclase/phosphodiesterase domain 2</fullName>
    </submittedName>
</protein>
<dbReference type="EMBL" id="LUXM01000033">
    <property type="protein sequence ID" value="KZU94255.1"/>
    <property type="molecule type" value="Genomic_DNA"/>
</dbReference>
<dbReference type="KEGG" id="lpb:SH83_03330"/>
<evidence type="ECO:0000313" key="1">
    <source>
        <dbReference type="EMBL" id="KZU94255.1"/>
    </source>
</evidence>
<dbReference type="PATRIC" id="fig|1590.144.peg.690"/>
<dbReference type="InterPro" id="IPR001633">
    <property type="entry name" value="EAL_dom"/>
</dbReference>
<name>A0A165RG32_LACPN</name>
<organism evidence="1 2">
    <name type="scientific">Lactiplantibacillus plantarum</name>
    <name type="common">Lactobacillus plantarum</name>
    <dbReference type="NCBI Taxonomy" id="1590"/>
    <lineage>
        <taxon>Bacteria</taxon>
        <taxon>Bacillati</taxon>
        <taxon>Bacillota</taxon>
        <taxon>Bacilli</taxon>
        <taxon>Lactobacillales</taxon>
        <taxon>Lactobacillaceae</taxon>
        <taxon>Lactiplantibacillus</taxon>
    </lineage>
</organism>
<gene>
    <name evidence="1" type="ORF">Lp19_2229</name>
</gene>
<dbReference type="PANTHER" id="PTHR33121">
    <property type="entry name" value="CYCLIC DI-GMP PHOSPHODIESTERASE PDEF"/>
    <property type="match status" value="1"/>
</dbReference>
<dbReference type="SMART" id="SM00052">
    <property type="entry name" value="EAL"/>
    <property type="match status" value="1"/>
</dbReference>
<dbReference type="GO" id="GO:0071111">
    <property type="term" value="F:cyclic-guanylate-specific phosphodiesterase activity"/>
    <property type="evidence" value="ECO:0007669"/>
    <property type="project" value="InterPro"/>
</dbReference>
<proteinExistence type="predicted"/>
<dbReference type="InterPro" id="IPR035919">
    <property type="entry name" value="EAL_sf"/>
</dbReference>
<accession>A0A165RG32</accession>
<sequence length="223" mass="25455">MVMLKYKYFAQPINNLGTNRTILYELLLRQWDERQQTWRIPATFEIAPTELIQLLDCAIQELNNHHVSINLTARQFANPDFQAAISHYVQTHLLPRELTVELVATPELSELQQLSVGYRAAGILLAFDDVGSDNLFQQIKMMLPYVNTVKFALQNMRPLGTPTTDAIVSTLKFWFDKAEEQQMLFTFEGIESAADVQLANHLGITRGQGYYFAKPQLPATFMA</sequence>
<dbReference type="SUPFAM" id="SSF141868">
    <property type="entry name" value="EAL domain-like"/>
    <property type="match status" value="1"/>
</dbReference>
<reference evidence="1 2" key="1">
    <citation type="submission" date="2016-03" db="EMBL/GenBank/DDBJ databases">
        <title>Comparative genomics of 54 Lactobacillus plantarum strains reveals genomic uncoupling from niche constraints.</title>
        <authorList>
            <person name="Martino M.E."/>
        </authorList>
    </citation>
    <scope>NUCLEOTIDE SEQUENCE [LARGE SCALE GENOMIC DNA]</scope>
    <source>
        <strain evidence="1 2">19.1</strain>
    </source>
</reference>
<evidence type="ECO:0000313" key="2">
    <source>
        <dbReference type="Proteomes" id="UP000076882"/>
    </source>
</evidence>
<dbReference type="PROSITE" id="PS50883">
    <property type="entry name" value="EAL"/>
    <property type="match status" value="1"/>
</dbReference>
<dbReference type="PhylomeDB" id="A0A165RG32"/>
<dbReference type="Proteomes" id="UP000076882">
    <property type="component" value="Unassembled WGS sequence"/>
</dbReference>
<dbReference type="Gene3D" id="3.20.20.450">
    <property type="entry name" value="EAL domain"/>
    <property type="match status" value="1"/>
</dbReference>
<dbReference type="CDD" id="cd01948">
    <property type="entry name" value="EAL"/>
    <property type="match status" value="1"/>
</dbReference>
<comment type="caution">
    <text evidence="1">The sequence shown here is derived from an EMBL/GenBank/DDBJ whole genome shotgun (WGS) entry which is preliminary data.</text>
</comment>
<dbReference type="PANTHER" id="PTHR33121:SF70">
    <property type="entry name" value="SIGNALING PROTEIN YKOW"/>
    <property type="match status" value="1"/>
</dbReference>
<dbReference type="InterPro" id="IPR050706">
    <property type="entry name" value="Cyclic-di-GMP_PDE-like"/>
</dbReference>
<dbReference type="AlphaFoldDB" id="A0A165RG32"/>